<sequence length="214" mass="22496">MSTRSLAAAMVAASALFAAGCATGGQTDTPPPAAPHQQQSTFNQADVAFAQGMVPHHRQAIEMADQVPSRTTNPAVVGLADRIRAAQQPEIDQLSGWLAAWGAAGSGGHEGHAPAGQPDQGHGEHGQAGQSGDGMGHDMAGMMSAEDMRALEQARGPAFDEMWLRMMIEHHRGAVDMAATELRDGRNPEAKAMAQRITDSQRAEIDEMTALLGR</sequence>
<dbReference type="Gene3D" id="1.20.1260.10">
    <property type="match status" value="1"/>
</dbReference>
<dbReference type="Pfam" id="PF03713">
    <property type="entry name" value="DUF305"/>
    <property type="match status" value="1"/>
</dbReference>
<dbReference type="Proteomes" id="UP001500729">
    <property type="component" value="Unassembled WGS sequence"/>
</dbReference>
<feature type="signal peptide" evidence="2">
    <location>
        <begin position="1"/>
        <end position="18"/>
    </location>
</feature>
<proteinExistence type="predicted"/>
<keyword evidence="2" id="KW-0732">Signal</keyword>
<protein>
    <submittedName>
        <fullName evidence="4">DUF305 domain-containing protein</fullName>
    </submittedName>
</protein>
<dbReference type="PROSITE" id="PS51257">
    <property type="entry name" value="PROKAR_LIPOPROTEIN"/>
    <property type="match status" value="1"/>
</dbReference>
<dbReference type="EMBL" id="BAAAGS010000034">
    <property type="protein sequence ID" value="GAA0542307.1"/>
    <property type="molecule type" value="Genomic_DNA"/>
</dbReference>
<feature type="region of interest" description="Disordered" evidence="1">
    <location>
        <begin position="103"/>
        <end position="139"/>
    </location>
</feature>
<dbReference type="RefSeq" id="WP_009949163.1">
    <property type="nucleotide sequence ID" value="NZ_BAAAGS010000034.1"/>
</dbReference>
<accession>A0ABN1DGH9</accession>
<dbReference type="InterPro" id="IPR005183">
    <property type="entry name" value="DUF305_CopM-like"/>
</dbReference>
<evidence type="ECO:0000313" key="5">
    <source>
        <dbReference type="Proteomes" id="UP001500729"/>
    </source>
</evidence>
<feature type="chain" id="PRO_5045587075" evidence="2">
    <location>
        <begin position="19"/>
        <end position="214"/>
    </location>
</feature>
<evidence type="ECO:0000313" key="4">
    <source>
        <dbReference type="EMBL" id="GAA0542307.1"/>
    </source>
</evidence>
<evidence type="ECO:0000256" key="2">
    <source>
        <dbReference type="SAM" id="SignalP"/>
    </source>
</evidence>
<feature type="domain" description="DUF305" evidence="3">
    <location>
        <begin position="46"/>
        <end position="212"/>
    </location>
</feature>
<dbReference type="InterPro" id="IPR012347">
    <property type="entry name" value="Ferritin-like"/>
</dbReference>
<reference evidence="4 5" key="1">
    <citation type="journal article" date="2019" name="Int. J. Syst. Evol. Microbiol.">
        <title>The Global Catalogue of Microorganisms (GCM) 10K type strain sequencing project: providing services to taxonomists for standard genome sequencing and annotation.</title>
        <authorList>
            <consortium name="The Broad Institute Genomics Platform"/>
            <consortium name="The Broad Institute Genome Sequencing Center for Infectious Disease"/>
            <person name="Wu L."/>
            <person name="Ma J."/>
        </authorList>
    </citation>
    <scope>NUCLEOTIDE SEQUENCE [LARGE SCALE GENOMIC DNA]</scope>
    <source>
        <strain evidence="4 5">JCM 10303</strain>
    </source>
</reference>
<gene>
    <name evidence="4" type="ORF">GCM10009533_46680</name>
</gene>
<keyword evidence="5" id="KW-1185">Reference proteome</keyword>
<evidence type="ECO:0000259" key="3">
    <source>
        <dbReference type="Pfam" id="PF03713"/>
    </source>
</evidence>
<comment type="caution">
    <text evidence="4">The sequence shown here is derived from an EMBL/GenBank/DDBJ whole genome shotgun (WGS) entry which is preliminary data.</text>
</comment>
<dbReference type="PANTHER" id="PTHR36933">
    <property type="entry name" value="SLL0788 PROTEIN"/>
    <property type="match status" value="1"/>
</dbReference>
<name>A0ABN1DGH9_SACER</name>
<evidence type="ECO:0000256" key="1">
    <source>
        <dbReference type="SAM" id="MobiDB-lite"/>
    </source>
</evidence>
<organism evidence="4 5">
    <name type="scientific">Saccharopolyspora erythraea</name>
    <name type="common">Streptomyces erythraeus</name>
    <dbReference type="NCBI Taxonomy" id="1836"/>
    <lineage>
        <taxon>Bacteria</taxon>
        <taxon>Bacillati</taxon>
        <taxon>Actinomycetota</taxon>
        <taxon>Actinomycetes</taxon>
        <taxon>Pseudonocardiales</taxon>
        <taxon>Pseudonocardiaceae</taxon>
        <taxon>Saccharopolyspora</taxon>
    </lineage>
</organism>
<dbReference type="PANTHER" id="PTHR36933:SF1">
    <property type="entry name" value="SLL0788 PROTEIN"/>
    <property type="match status" value="1"/>
</dbReference>